<protein>
    <submittedName>
        <fullName evidence="3">Uncharacterized protein K02A2.6-like</fullName>
    </submittedName>
</protein>
<dbReference type="InterPro" id="IPR043128">
    <property type="entry name" value="Rev_trsase/Diguanyl_cyclase"/>
</dbReference>
<dbReference type="Gene3D" id="3.30.70.270">
    <property type="match status" value="1"/>
</dbReference>
<gene>
    <name evidence="3" type="primary">LOC131804897</name>
</gene>
<dbReference type="Gene3D" id="3.10.10.10">
    <property type="entry name" value="HIV Type 1 Reverse Transcriptase, subunit A, domain 1"/>
    <property type="match status" value="1"/>
</dbReference>
<dbReference type="Pfam" id="PF00078">
    <property type="entry name" value="RVT_1"/>
    <property type="match status" value="1"/>
</dbReference>
<dbReference type="SUPFAM" id="SSF56672">
    <property type="entry name" value="DNA/RNA polymerases"/>
    <property type="match status" value="1"/>
</dbReference>
<feature type="domain" description="Reverse transcriptase" evidence="1">
    <location>
        <begin position="134"/>
        <end position="311"/>
    </location>
</feature>
<organism evidence="2 3">
    <name type="scientific">Musca domestica</name>
    <name type="common">House fly</name>
    <dbReference type="NCBI Taxonomy" id="7370"/>
    <lineage>
        <taxon>Eukaryota</taxon>
        <taxon>Metazoa</taxon>
        <taxon>Ecdysozoa</taxon>
        <taxon>Arthropoda</taxon>
        <taxon>Hexapoda</taxon>
        <taxon>Insecta</taxon>
        <taxon>Pterygota</taxon>
        <taxon>Neoptera</taxon>
        <taxon>Endopterygota</taxon>
        <taxon>Diptera</taxon>
        <taxon>Brachycera</taxon>
        <taxon>Muscomorpha</taxon>
        <taxon>Muscoidea</taxon>
        <taxon>Muscidae</taxon>
        <taxon>Musca</taxon>
    </lineage>
</organism>
<proteinExistence type="predicted"/>
<dbReference type="InterPro" id="IPR043502">
    <property type="entry name" value="DNA/RNA_pol_sf"/>
</dbReference>
<evidence type="ECO:0000313" key="3">
    <source>
        <dbReference type="RefSeq" id="XP_058984137.1"/>
    </source>
</evidence>
<dbReference type="PROSITE" id="PS50878">
    <property type="entry name" value="RT_POL"/>
    <property type="match status" value="1"/>
</dbReference>
<name>A0ABM3VEA8_MUSDO</name>
<accession>A0ABM3VEA8</accession>
<dbReference type="RefSeq" id="XP_058984137.1">
    <property type="nucleotide sequence ID" value="XM_059128154.1"/>
</dbReference>
<dbReference type="InterPro" id="IPR050951">
    <property type="entry name" value="Retrovirus_Pol_polyprotein"/>
</dbReference>
<keyword evidence="2" id="KW-1185">Reference proteome</keyword>
<dbReference type="GeneID" id="131804897"/>
<dbReference type="Proteomes" id="UP001652621">
    <property type="component" value="Unplaced"/>
</dbReference>
<reference evidence="3" key="1">
    <citation type="submission" date="2025-08" db="UniProtKB">
        <authorList>
            <consortium name="RefSeq"/>
        </authorList>
    </citation>
    <scope>IDENTIFICATION</scope>
    <source>
        <strain evidence="3">Aabys</strain>
        <tissue evidence="3">Whole body</tissue>
    </source>
</reference>
<dbReference type="PANTHER" id="PTHR37984">
    <property type="entry name" value="PROTEIN CBG26694"/>
    <property type="match status" value="1"/>
</dbReference>
<dbReference type="InterPro" id="IPR000477">
    <property type="entry name" value="RT_dom"/>
</dbReference>
<sequence>MAFRSYTGDVFVPIGVVDVQITYNNKKSTEELYVVNSKHSALLGRVWIRHLGIKFTDAELGNEKGDNYAIFEVRPADEILKNNPEIFKQQVGCIPDSMCSLELQKGAKPVFVRERQVPFALREKVELELNSLERDGIISKVNTSNWGSPLVVIPKPDGNVRLCVDYKIGVNPQLEPAHYPIKRIDEIFNTLKNSTYFCKIDLYKAYLHVRVDEDSKQIQTISTHRGVYQMNRLSFGIKTAPSEFNRVLDQILQGLEGTISYFDDIIIHGATINECECRLIKCLEVLQTNQLHVNRNKSVHPPRMSSLAGVL</sequence>
<evidence type="ECO:0000313" key="2">
    <source>
        <dbReference type="Proteomes" id="UP001652621"/>
    </source>
</evidence>
<dbReference type="CDD" id="cd01647">
    <property type="entry name" value="RT_LTR"/>
    <property type="match status" value="1"/>
</dbReference>
<evidence type="ECO:0000259" key="1">
    <source>
        <dbReference type="PROSITE" id="PS50878"/>
    </source>
</evidence>
<dbReference type="PANTHER" id="PTHR37984:SF5">
    <property type="entry name" value="PROTEIN NYNRIN-LIKE"/>
    <property type="match status" value="1"/>
</dbReference>